<gene>
    <name evidence="1" type="ORF">AY601_1776</name>
</gene>
<accession>A0A127VCI1</accession>
<dbReference type="PATRIC" id="fig|188932.3.peg.1847"/>
<dbReference type="InterPro" id="IPR047729">
    <property type="entry name" value="Sce7726-like"/>
</dbReference>
<dbReference type="KEGG" id="pcm:AY601_1776"/>
<dbReference type="Proteomes" id="UP000071561">
    <property type="component" value="Chromosome"/>
</dbReference>
<organism evidence="1 2">
    <name type="scientific">Pedobacter cryoconitis</name>
    <dbReference type="NCBI Taxonomy" id="188932"/>
    <lineage>
        <taxon>Bacteria</taxon>
        <taxon>Pseudomonadati</taxon>
        <taxon>Bacteroidota</taxon>
        <taxon>Sphingobacteriia</taxon>
        <taxon>Sphingobacteriales</taxon>
        <taxon>Sphingobacteriaceae</taxon>
        <taxon>Pedobacter</taxon>
    </lineage>
</organism>
<protein>
    <recommendedName>
        <fullName evidence="3">Sce7726 family protein</fullName>
    </recommendedName>
</protein>
<name>A0A127VCI1_9SPHI</name>
<evidence type="ECO:0000313" key="2">
    <source>
        <dbReference type="Proteomes" id="UP000071561"/>
    </source>
</evidence>
<dbReference type="NCBIfam" id="NF033832">
    <property type="entry name" value="sce7726_fam"/>
    <property type="match status" value="1"/>
</dbReference>
<dbReference type="EMBL" id="CP014504">
    <property type="protein sequence ID" value="AMP98688.1"/>
    <property type="molecule type" value="Genomic_DNA"/>
</dbReference>
<dbReference type="OrthoDB" id="128875at2"/>
<evidence type="ECO:0008006" key="3">
    <source>
        <dbReference type="Google" id="ProtNLM"/>
    </source>
</evidence>
<evidence type="ECO:0000313" key="1">
    <source>
        <dbReference type="EMBL" id="AMP98688.1"/>
    </source>
</evidence>
<dbReference type="AlphaFoldDB" id="A0A127VCI1"/>
<reference evidence="1 2" key="1">
    <citation type="submission" date="2016-03" db="EMBL/GenBank/DDBJ databases">
        <title>Complete genome sequence of Pedobacter cryoconitis PAMC 27485.</title>
        <authorList>
            <person name="Lee J."/>
            <person name="Kim O.-S."/>
        </authorList>
    </citation>
    <scope>NUCLEOTIDE SEQUENCE [LARGE SCALE GENOMIC DNA]</scope>
    <source>
        <strain evidence="1 2">PAMC 27485</strain>
    </source>
</reference>
<proteinExistence type="predicted"/>
<sequence>MSNVSTISLSNLNALSKLISNAGLQRLMDNDTSKVYGRQLKKLLNKNGVTVQGRASFSEMLSLGYQQLLAHYRHEYIYKTAILNSYVLREHSLAETILLNEFKIGTSKADVIVVNGTNKVFEIKTELDTPERLQNQVNDYFKAFTEVYLVVHHSMLAKYLGRVDRHVGIMVFSENGNIDTIYTATPDHSRLDSTIMLKSLRKDEYLNLVRNLNGSIPIAKPVHMFTECCRIAKSFPVQTVHIEFLKIIKQRICKESNEITLDEAIPSYLKFCCYNADLDQNHYIALTKRLNCFI</sequence>
<keyword evidence="2" id="KW-1185">Reference proteome</keyword>